<feature type="domain" description="RNase H type-1" evidence="1">
    <location>
        <begin position="7"/>
        <end position="70"/>
    </location>
</feature>
<protein>
    <recommendedName>
        <fullName evidence="1">RNase H type-1 domain-containing protein</fullName>
    </recommendedName>
</protein>
<dbReference type="InterPro" id="IPR002156">
    <property type="entry name" value="RNaseH_domain"/>
</dbReference>
<dbReference type="GO" id="GO:0004523">
    <property type="term" value="F:RNA-DNA hybrid ribonuclease activity"/>
    <property type="evidence" value="ECO:0007669"/>
    <property type="project" value="InterPro"/>
</dbReference>
<evidence type="ECO:0000313" key="3">
    <source>
        <dbReference type="Proteomes" id="UP000290289"/>
    </source>
</evidence>
<keyword evidence="3" id="KW-1185">Reference proteome</keyword>
<dbReference type="CDD" id="cd06222">
    <property type="entry name" value="RNase_H_like"/>
    <property type="match status" value="1"/>
</dbReference>
<proteinExistence type="predicted"/>
<dbReference type="InterPro" id="IPR036397">
    <property type="entry name" value="RNaseH_sf"/>
</dbReference>
<gene>
    <name evidence="2" type="ORF">DVH24_001784</name>
</gene>
<accession>A0A498I403</accession>
<dbReference type="Pfam" id="PF13456">
    <property type="entry name" value="RVT_3"/>
    <property type="match status" value="1"/>
</dbReference>
<dbReference type="InterPro" id="IPR044730">
    <property type="entry name" value="RNase_H-like_dom_plant"/>
</dbReference>
<comment type="caution">
    <text evidence="2">The sequence shown here is derived from an EMBL/GenBank/DDBJ whole genome shotgun (WGS) entry which is preliminary data.</text>
</comment>
<dbReference type="AlphaFoldDB" id="A0A498I403"/>
<dbReference type="GO" id="GO:0003676">
    <property type="term" value="F:nucleic acid binding"/>
    <property type="evidence" value="ECO:0007669"/>
    <property type="project" value="InterPro"/>
</dbReference>
<sequence length="74" mass="8113">MLVPPAKITQVIVEGDSALAIAAIKNYSQDLSKVGLLAEDVRLVAELVSPVQFVRVPRTCNGVAHRLAKFHFNW</sequence>
<dbReference type="EMBL" id="RDQH01000339">
    <property type="protein sequence ID" value="RXH78266.1"/>
    <property type="molecule type" value="Genomic_DNA"/>
</dbReference>
<reference evidence="2 3" key="1">
    <citation type="submission" date="2018-10" db="EMBL/GenBank/DDBJ databases">
        <title>A high-quality apple genome assembly.</title>
        <authorList>
            <person name="Hu J."/>
        </authorList>
    </citation>
    <scope>NUCLEOTIDE SEQUENCE [LARGE SCALE GENOMIC DNA]</scope>
    <source>
        <strain evidence="3">cv. HFTH1</strain>
        <tissue evidence="2">Young leaf</tissue>
    </source>
</reference>
<name>A0A498I403_MALDO</name>
<evidence type="ECO:0000313" key="2">
    <source>
        <dbReference type="EMBL" id="RXH78266.1"/>
    </source>
</evidence>
<dbReference type="Gene3D" id="3.30.420.10">
    <property type="entry name" value="Ribonuclease H-like superfamily/Ribonuclease H"/>
    <property type="match status" value="1"/>
</dbReference>
<organism evidence="2 3">
    <name type="scientific">Malus domestica</name>
    <name type="common">Apple</name>
    <name type="synonym">Pyrus malus</name>
    <dbReference type="NCBI Taxonomy" id="3750"/>
    <lineage>
        <taxon>Eukaryota</taxon>
        <taxon>Viridiplantae</taxon>
        <taxon>Streptophyta</taxon>
        <taxon>Embryophyta</taxon>
        <taxon>Tracheophyta</taxon>
        <taxon>Spermatophyta</taxon>
        <taxon>Magnoliopsida</taxon>
        <taxon>eudicotyledons</taxon>
        <taxon>Gunneridae</taxon>
        <taxon>Pentapetalae</taxon>
        <taxon>rosids</taxon>
        <taxon>fabids</taxon>
        <taxon>Rosales</taxon>
        <taxon>Rosaceae</taxon>
        <taxon>Amygdaloideae</taxon>
        <taxon>Maleae</taxon>
        <taxon>Malus</taxon>
    </lineage>
</organism>
<evidence type="ECO:0000259" key="1">
    <source>
        <dbReference type="Pfam" id="PF13456"/>
    </source>
</evidence>
<dbReference type="Proteomes" id="UP000290289">
    <property type="component" value="Chromosome 13"/>
</dbReference>